<dbReference type="Pfam" id="PF01935">
    <property type="entry name" value="DUF87"/>
    <property type="match status" value="1"/>
</dbReference>
<comment type="similarity">
    <text evidence="1">Belongs to the HerA family.</text>
</comment>
<dbReference type="InterPro" id="IPR002789">
    <property type="entry name" value="HerA_central"/>
</dbReference>
<dbReference type="InterPro" id="IPR027417">
    <property type="entry name" value="P-loop_NTPase"/>
</dbReference>
<evidence type="ECO:0000313" key="6">
    <source>
        <dbReference type="EMBL" id="CAF28688.1"/>
    </source>
</evidence>
<name>Q702D6_9CREN</name>
<dbReference type="EMBL" id="AJ627420">
    <property type="protein sequence ID" value="CAF28688.1"/>
    <property type="molecule type" value="Genomic_DNA"/>
</dbReference>
<comment type="catalytic activity">
    <reaction evidence="2">
        <text>Couples ATP hydrolysis with the unwinding of duplex DNA by translocating in the 3'-5' direction.</text>
        <dbReference type="EC" id="5.6.2.4"/>
    </reaction>
</comment>
<evidence type="ECO:0000256" key="1">
    <source>
        <dbReference type="ARBA" id="ARBA00007816"/>
    </source>
</evidence>
<organism evidence="6">
    <name type="scientific">uncultured crenarchaeote</name>
    <dbReference type="NCBI Taxonomy" id="29281"/>
    <lineage>
        <taxon>Archaea</taxon>
        <taxon>Thermoproteota</taxon>
        <taxon>environmental samples</taxon>
    </lineage>
</organism>
<dbReference type="AlphaFoldDB" id="Q702D6"/>
<accession>Q702D6</accession>
<evidence type="ECO:0000259" key="5">
    <source>
        <dbReference type="Pfam" id="PF01935"/>
    </source>
</evidence>
<evidence type="ECO:0000256" key="4">
    <source>
        <dbReference type="ARBA" id="ARBA00048988"/>
    </source>
</evidence>
<proteinExistence type="inferred from homology"/>
<reference evidence="6" key="1">
    <citation type="journal article" date="2004" name="Environ. Microbiol.">
        <title>Characterization of Large-Insert DNA Libraries from Soil for Environmental Genomic Studies of Archaea.</title>
        <authorList>
            <person name="Treusch A.H."/>
            <person name="Kletzin A."/>
            <person name="Raddatz G."/>
            <person name="Ochsenreiter T."/>
            <person name="Quaiser A."/>
            <person name="Meurer G."/>
            <person name="Schuster S.C."/>
            <person name="Schleper C."/>
        </authorList>
    </citation>
    <scope>NUCLEOTIDE SEQUENCE</scope>
</reference>
<protein>
    <recommendedName>
        <fullName evidence="5">Helicase HerA central domain-containing protein</fullName>
    </recommendedName>
</protein>
<dbReference type="Gene3D" id="3.40.50.300">
    <property type="entry name" value="P-loop containing nucleotide triphosphate hydrolases"/>
    <property type="match status" value="2"/>
</dbReference>
<dbReference type="GO" id="GO:0043139">
    <property type="term" value="F:5'-3' DNA helicase activity"/>
    <property type="evidence" value="ECO:0007669"/>
    <property type="project" value="UniProtKB-EC"/>
</dbReference>
<feature type="domain" description="Helicase HerA central" evidence="5">
    <location>
        <begin position="171"/>
        <end position="277"/>
    </location>
</feature>
<comment type="catalytic activity">
    <reaction evidence="4">
        <text>ATP + H2O = ADP + phosphate + H(+)</text>
        <dbReference type="Rhea" id="RHEA:13065"/>
        <dbReference type="ChEBI" id="CHEBI:15377"/>
        <dbReference type="ChEBI" id="CHEBI:15378"/>
        <dbReference type="ChEBI" id="CHEBI:30616"/>
        <dbReference type="ChEBI" id="CHEBI:43474"/>
        <dbReference type="ChEBI" id="CHEBI:456216"/>
        <dbReference type="EC" id="5.6.2.4"/>
    </reaction>
</comment>
<dbReference type="PANTHER" id="PTHR42957:SF1">
    <property type="entry name" value="HELICASE MJ1565-RELATED"/>
    <property type="match status" value="1"/>
</dbReference>
<sequence>MKILSKNGNELTLIAMKNEVVHKGDYLIVDDRKFSRKMIVQIYDEDYLSSQNLLEDIVRDEVILACSEENLHDPLNISSLSKLIRDARLIRTKIRSTMDINGRITTDISWIPSRVFSSVKKLSVPELSDLLNRVGVLSINIGQTGKKGENFKIYAEDLDGKLNIITGKKESGKSHLSKLLIKSLVEHGAYVIVFDLNNEYGGLGCTSSGKPSSINDRTLILEPGGLLKFRLDYCGKFTISNILKNSLDMPSASLREFGRIWDKLQGTGKLDVESLGEMINRVNMNELVRDALVSRHHLLHNSGLFSLEIGNSGLEFEKITETKPNGAALIISLHKVSAVIRKMIVELVLSKLVELLDKQLIPPIFLFAEEAHLYVKETYWDDIITRMRHFGIFTTFITNQPDALGDSIYRQVDNIFLFNFINESDLEKISRVSLIDNDTIKSVVRTLPQRHCLVVGKVVRDLPIVAIIPPIDIVTLGATKKFFKP</sequence>
<evidence type="ECO:0000256" key="2">
    <source>
        <dbReference type="ARBA" id="ARBA00034617"/>
    </source>
</evidence>
<dbReference type="SUPFAM" id="SSF52540">
    <property type="entry name" value="P-loop containing nucleoside triphosphate hydrolases"/>
    <property type="match status" value="1"/>
</dbReference>
<dbReference type="InterPro" id="IPR008571">
    <property type="entry name" value="HerA-like"/>
</dbReference>
<dbReference type="GO" id="GO:0043138">
    <property type="term" value="F:3'-5' DNA helicase activity"/>
    <property type="evidence" value="ECO:0007669"/>
    <property type="project" value="UniProtKB-EC"/>
</dbReference>
<dbReference type="PANTHER" id="PTHR42957">
    <property type="entry name" value="HELICASE MJ1565-RELATED"/>
    <property type="match status" value="1"/>
</dbReference>
<evidence type="ECO:0000256" key="3">
    <source>
        <dbReference type="ARBA" id="ARBA00048954"/>
    </source>
</evidence>
<comment type="catalytic activity">
    <reaction evidence="3">
        <text>ATP + H2O = ADP + phosphate + H(+)</text>
        <dbReference type="Rhea" id="RHEA:13065"/>
        <dbReference type="ChEBI" id="CHEBI:15377"/>
        <dbReference type="ChEBI" id="CHEBI:15378"/>
        <dbReference type="ChEBI" id="CHEBI:30616"/>
        <dbReference type="ChEBI" id="CHEBI:43474"/>
        <dbReference type="ChEBI" id="CHEBI:456216"/>
        <dbReference type="EC" id="5.6.2.3"/>
    </reaction>
</comment>